<protein>
    <submittedName>
        <fullName evidence="2">Uncharacterized protein</fullName>
    </submittedName>
</protein>
<accession>A0ABD3LCX7</accession>
<keyword evidence="3" id="KW-1185">Reference proteome</keyword>
<gene>
    <name evidence="2" type="ORF">ACJRO7_010751</name>
</gene>
<sequence>MVVGAPAKGLGGWWTQLQQLVTGATAASLGWGASSEWRAGAETDSAEGCYRRRRSSQGLGWQQAAEIARSEQWAQAEDSGSRHGRATQVSALGQQERRIARPRGNGVRLQRG</sequence>
<proteinExistence type="predicted"/>
<dbReference type="Proteomes" id="UP001634007">
    <property type="component" value="Unassembled WGS sequence"/>
</dbReference>
<dbReference type="EMBL" id="JBJKBG010000002">
    <property type="protein sequence ID" value="KAL3749674.1"/>
    <property type="molecule type" value="Genomic_DNA"/>
</dbReference>
<evidence type="ECO:0000313" key="3">
    <source>
        <dbReference type="Proteomes" id="UP001634007"/>
    </source>
</evidence>
<evidence type="ECO:0000313" key="2">
    <source>
        <dbReference type="EMBL" id="KAL3749674.1"/>
    </source>
</evidence>
<feature type="region of interest" description="Disordered" evidence="1">
    <location>
        <begin position="70"/>
        <end position="112"/>
    </location>
</feature>
<comment type="caution">
    <text evidence="2">The sequence shown here is derived from an EMBL/GenBank/DDBJ whole genome shotgun (WGS) entry which is preliminary data.</text>
</comment>
<evidence type="ECO:0000256" key="1">
    <source>
        <dbReference type="SAM" id="MobiDB-lite"/>
    </source>
</evidence>
<name>A0ABD3LCX7_EUCGL</name>
<reference evidence="2 3" key="1">
    <citation type="submission" date="2024-11" db="EMBL/GenBank/DDBJ databases">
        <title>Chromosome-level genome assembly of Eucalyptus globulus Labill. provides insights into its genome evolution.</title>
        <authorList>
            <person name="Li X."/>
        </authorList>
    </citation>
    <scope>NUCLEOTIDE SEQUENCE [LARGE SCALE GENOMIC DNA]</scope>
    <source>
        <strain evidence="2">CL2024</strain>
        <tissue evidence="2">Fresh tender leaves</tissue>
    </source>
</reference>
<dbReference type="AlphaFoldDB" id="A0ABD3LCX7"/>
<organism evidence="2 3">
    <name type="scientific">Eucalyptus globulus</name>
    <name type="common">Tasmanian blue gum</name>
    <dbReference type="NCBI Taxonomy" id="34317"/>
    <lineage>
        <taxon>Eukaryota</taxon>
        <taxon>Viridiplantae</taxon>
        <taxon>Streptophyta</taxon>
        <taxon>Embryophyta</taxon>
        <taxon>Tracheophyta</taxon>
        <taxon>Spermatophyta</taxon>
        <taxon>Magnoliopsida</taxon>
        <taxon>eudicotyledons</taxon>
        <taxon>Gunneridae</taxon>
        <taxon>Pentapetalae</taxon>
        <taxon>rosids</taxon>
        <taxon>malvids</taxon>
        <taxon>Myrtales</taxon>
        <taxon>Myrtaceae</taxon>
        <taxon>Myrtoideae</taxon>
        <taxon>Eucalypteae</taxon>
        <taxon>Eucalyptus</taxon>
    </lineage>
</organism>